<evidence type="ECO:0000313" key="9">
    <source>
        <dbReference type="EMBL" id="KAK3892228.1"/>
    </source>
</evidence>
<feature type="compositionally biased region" description="Acidic residues" evidence="6">
    <location>
        <begin position="239"/>
        <end position="250"/>
    </location>
</feature>
<dbReference type="PANTHER" id="PTHR22776">
    <property type="entry name" value="MARVEL-CONTAINING POTENTIAL LIPID RAFT-ASSOCIATED PROTEIN"/>
    <property type="match status" value="1"/>
</dbReference>
<reference evidence="9" key="1">
    <citation type="submission" date="2023-10" db="EMBL/GenBank/DDBJ databases">
        <title>Genome assemblies of two species of porcelain crab, Petrolisthes cinctipes and Petrolisthes manimaculis (Anomura: Porcellanidae).</title>
        <authorList>
            <person name="Angst P."/>
        </authorList>
    </citation>
    <scope>NUCLEOTIDE SEQUENCE</scope>
    <source>
        <strain evidence="9">PB745_01</strain>
        <tissue evidence="9">Gill</tissue>
    </source>
</reference>
<dbReference type="GO" id="GO:0016020">
    <property type="term" value="C:membrane"/>
    <property type="evidence" value="ECO:0007669"/>
    <property type="project" value="UniProtKB-SubCell"/>
</dbReference>
<feature type="transmembrane region" description="Helical" evidence="7">
    <location>
        <begin position="78"/>
        <end position="101"/>
    </location>
</feature>
<evidence type="ECO:0000256" key="5">
    <source>
        <dbReference type="PROSITE-ProRule" id="PRU00581"/>
    </source>
</evidence>
<dbReference type="PANTHER" id="PTHR22776:SF49">
    <property type="entry name" value="MARVEL DOMAIN-CONTAINING PROTEIN"/>
    <property type="match status" value="1"/>
</dbReference>
<protein>
    <recommendedName>
        <fullName evidence="8">MARVEL domain-containing protein</fullName>
    </recommendedName>
</protein>
<feature type="transmembrane region" description="Helical" evidence="7">
    <location>
        <begin position="107"/>
        <end position="128"/>
    </location>
</feature>
<proteinExistence type="predicted"/>
<name>A0AAE1GFG5_PETCI</name>
<keyword evidence="2 5" id="KW-0812">Transmembrane</keyword>
<dbReference type="AlphaFoldDB" id="A0AAE1GFG5"/>
<gene>
    <name evidence="9" type="ORF">Pcinc_003918</name>
</gene>
<keyword evidence="3 7" id="KW-1133">Transmembrane helix</keyword>
<feature type="domain" description="MARVEL" evidence="8">
    <location>
        <begin position="1"/>
        <end position="134"/>
    </location>
</feature>
<accession>A0AAE1GFG5</accession>
<organism evidence="9 10">
    <name type="scientific">Petrolisthes cinctipes</name>
    <name type="common">Flat porcelain crab</name>
    <dbReference type="NCBI Taxonomy" id="88211"/>
    <lineage>
        <taxon>Eukaryota</taxon>
        <taxon>Metazoa</taxon>
        <taxon>Ecdysozoa</taxon>
        <taxon>Arthropoda</taxon>
        <taxon>Crustacea</taxon>
        <taxon>Multicrustacea</taxon>
        <taxon>Malacostraca</taxon>
        <taxon>Eumalacostraca</taxon>
        <taxon>Eucarida</taxon>
        <taxon>Decapoda</taxon>
        <taxon>Pleocyemata</taxon>
        <taxon>Anomura</taxon>
        <taxon>Galatheoidea</taxon>
        <taxon>Porcellanidae</taxon>
        <taxon>Petrolisthes</taxon>
    </lineage>
</organism>
<keyword evidence="4 5" id="KW-0472">Membrane</keyword>
<evidence type="ECO:0000256" key="7">
    <source>
        <dbReference type="SAM" id="Phobius"/>
    </source>
</evidence>
<dbReference type="EMBL" id="JAWQEG010000273">
    <property type="protein sequence ID" value="KAK3892228.1"/>
    <property type="molecule type" value="Genomic_DNA"/>
</dbReference>
<dbReference type="Proteomes" id="UP001286313">
    <property type="component" value="Unassembled WGS sequence"/>
</dbReference>
<feature type="region of interest" description="Disordered" evidence="6">
    <location>
        <begin position="212"/>
        <end position="317"/>
    </location>
</feature>
<dbReference type="InterPro" id="IPR008253">
    <property type="entry name" value="Marvel"/>
</dbReference>
<sequence>MRKLPGLLILLQLGCTSLGFLLAVGGTVLSGRARHAYGVFIFASFYACFSCLVYLALRVLSFHVVFCRRPQHCMNWNVVGLIHSGVSVFLMMVGSCFMVEYAGGVRILRAAGVFGFLGYTMFLAQLIFELLAWRKARGSSLLPAFVTASVVRARAESASREGSRCSSRGEMVRGEVALRDHNEEEGTVGFVGMKQRPVSSYLQSNTEVTTPMLYAPGFDKDGGQTRENTSYTTIREDRVEEQEEEEEEDETSKMMAEEGKQQKMEVKRKQMEDDEEGGKQKEIVRKQSKEEDSDDNMVSVRTSSSLSSQGGEWQVPR</sequence>
<evidence type="ECO:0000259" key="8">
    <source>
        <dbReference type="PROSITE" id="PS51225"/>
    </source>
</evidence>
<evidence type="ECO:0000256" key="6">
    <source>
        <dbReference type="SAM" id="MobiDB-lite"/>
    </source>
</evidence>
<keyword evidence="10" id="KW-1185">Reference proteome</keyword>
<evidence type="ECO:0000313" key="10">
    <source>
        <dbReference type="Proteomes" id="UP001286313"/>
    </source>
</evidence>
<comment type="subcellular location">
    <subcellularLocation>
        <location evidence="1">Membrane</location>
        <topology evidence="1">Multi-pass membrane protein</topology>
    </subcellularLocation>
</comment>
<evidence type="ECO:0000256" key="3">
    <source>
        <dbReference type="ARBA" id="ARBA00022989"/>
    </source>
</evidence>
<feature type="transmembrane region" description="Helical" evidence="7">
    <location>
        <begin position="36"/>
        <end position="57"/>
    </location>
</feature>
<feature type="compositionally biased region" description="Basic and acidic residues" evidence="6">
    <location>
        <begin position="251"/>
        <end position="290"/>
    </location>
</feature>
<evidence type="ECO:0000256" key="4">
    <source>
        <dbReference type="ARBA" id="ARBA00023136"/>
    </source>
</evidence>
<comment type="caution">
    <text evidence="9">The sequence shown here is derived from an EMBL/GenBank/DDBJ whole genome shotgun (WGS) entry which is preliminary data.</text>
</comment>
<evidence type="ECO:0000256" key="1">
    <source>
        <dbReference type="ARBA" id="ARBA00004141"/>
    </source>
</evidence>
<dbReference type="PROSITE" id="PS51225">
    <property type="entry name" value="MARVEL"/>
    <property type="match status" value="1"/>
</dbReference>
<dbReference type="InterPro" id="IPR050578">
    <property type="entry name" value="MARVEL-CKLF_proteins"/>
</dbReference>
<evidence type="ECO:0000256" key="2">
    <source>
        <dbReference type="ARBA" id="ARBA00022692"/>
    </source>
</evidence>